<keyword evidence="3" id="KW-0813">Transport</keyword>
<comment type="similarity">
    <text evidence="2">Belongs to the GLUTAMINE DUMPER 1 (TC 9.B.60) family.</text>
</comment>
<reference evidence="10 11" key="1">
    <citation type="journal article" date="2020" name="Nat. Food">
        <title>A phased Vanilla planifolia genome enables genetic improvement of flavour and production.</title>
        <authorList>
            <person name="Hasing T."/>
            <person name="Tang H."/>
            <person name="Brym M."/>
            <person name="Khazi F."/>
            <person name="Huang T."/>
            <person name="Chambers A.H."/>
        </authorList>
    </citation>
    <scope>NUCLEOTIDE SEQUENCE [LARGE SCALE GENOMIC DNA]</scope>
    <source>
        <tissue evidence="10">Leaf</tissue>
    </source>
</reference>
<keyword evidence="6 9" id="KW-1133">Transmembrane helix</keyword>
<sequence>MSPASAIHEGSPAVEAKTAGIPANSTWHSPVPYLFGGLAAMIALIAFALLILACSYWKLSGLFEGGGDDEENGRKDEDASFKPLPSVFEESVVVIMAGDERPTFLATPISGGVSPFAIDEKNPKTNYDEDGDADGDGDGVKKLESGGSEGTRNSTWNVDHVLQE</sequence>
<gene>
    <name evidence="10" type="ORF">HPP92_017153</name>
</gene>
<evidence type="ECO:0000256" key="3">
    <source>
        <dbReference type="ARBA" id="ARBA00022448"/>
    </source>
</evidence>
<dbReference type="InterPro" id="IPR040359">
    <property type="entry name" value="GDU"/>
</dbReference>
<dbReference type="EMBL" id="JADCNL010000008">
    <property type="protein sequence ID" value="KAG0470453.1"/>
    <property type="molecule type" value="Genomic_DNA"/>
</dbReference>
<dbReference type="PANTHER" id="PTHR33228">
    <property type="entry name" value="PROTEIN GLUTAMINE DUMPER 4-RELATED"/>
    <property type="match status" value="1"/>
</dbReference>
<evidence type="ECO:0000256" key="8">
    <source>
        <dbReference type="SAM" id="MobiDB-lite"/>
    </source>
</evidence>
<dbReference type="GO" id="GO:0080143">
    <property type="term" value="P:regulation of amino acid export"/>
    <property type="evidence" value="ECO:0007669"/>
    <property type="project" value="InterPro"/>
</dbReference>
<dbReference type="OrthoDB" id="6779347at2759"/>
<evidence type="ECO:0000313" key="11">
    <source>
        <dbReference type="Proteomes" id="UP000636800"/>
    </source>
</evidence>
<dbReference type="AlphaFoldDB" id="A0A835UQR5"/>
<keyword evidence="4 9" id="KW-0812">Transmembrane</keyword>
<evidence type="ECO:0000256" key="7">
    <source>
        <dbReference type="ARBA" id="ARBA00023136"/>
    </source>
</evidence>
<accession>A0A835UQR5</accession>
<keyword evidence="11" id="KW-1185">Reference proteome</keyword>
<comment type="caution">
    <text evidence="10">The sequence shown here is derived from an EMBL/GenBank/DDBJ whole genome shotgun (WGS) entry which is preliminary data.</text>
</comment>
<keyword evidence="7 9" id="KW-0472">Membrane</keyword>
<dbReference type="Proteomes" id="UP000636800">
    <property type="component" value="Unassembled WGS sequence"/>
</dbReference>
<feature type="compositionally biased region" description="Basic and acidic residues" evidence="8">
    <location>
        <begin position="118"/>
        <end position="127"/>
    </location>
</feature>
<evidence type="ECO:0000256" key="9">
    <source>
        <dbReference type="SAM" id="Phobius"/>
    </source>
</evidence>
<evidence type="ECO:0000256" key="1">
    <source>
        <dbReference type="ARBA" id="ARBA00004167"/>
    </source>
</evidence>
<evidence type="ECO:0000256" key="5">
    <source>
        <dbReference type="ARBA" id="ARBA00022970"/>
    </source>
</evidence>
<feature type="compositionally biased region" description="Acidic residues" evidence="8">
    <location>
        <begin position="128"/>
        <end position="137"/>
    </location>
</feature>
<feature type="region of interest" description="Disordered" evidence="8">
    <location>
        <begin position="116"/>
        <end position="164"/>
    </location>
</feature>
<dbReference type="PANTHER" id="PTHR33228:SF77">
    <property type="entry name" value="PROTEIN GLUTAMINE DUMPER 2"/>
    <property type="match status" value="1"/>
</dbReference>
<comment type="subcellular location">
    <subcellularLocation>
        <location evidence="1">Membrane</location>
        <topology evidence="1">Single-pass membrane protein</topology>
    </subcellularLocation>
</comment>
<organism evidence="10 11">
    <name type="scientific">Vanilla planifolia</name>
    <name type="common">Vanilla</name>
    <dbReference type="NCBI Taxonomy" id="51239"/>
    <lineage>
        <taxon>Eukaryota</taxon>
        <taxon>Viridiplantae</taxon>
        <taxon>Streptophyta</taxon>
        <taxon>Embryophyta</taxon>
        <taxon>Tracheophyta</taxon>
        <taxon>Spermatophyta</taxon>
        <taxon>Magnoliopsida</taxon>
        <taxon>Liliopsida</taxon>
        <taxon>Asparagales</taxon>
        <taxon>Orchidaceae</taxon>
        <taxon>Vanilloideae</taxon>
        <taxon>Vanilleae</taxon>
        <taxon>Vanilla</taxon>
    </lineage>
</organism>
<protein>
    <submittedName>
        <fullName evidence="10">Uncharacterized protein</fullName>
    </submittedName>
</protein>
<proteinExistence type="inferred from homology"/>
<dbReference type="GO" id="GO:0016020">
    <property type="term" value="C:membrane"/>
    <property type="evidence" value="ECO:0007669"/>
    <property type="project" value="UniProtKB-SubCell"/>
</dbReference>
<evidence type="ECO:0000256" key="4">
    <source>
        <dbReference type="ARBA" id="ARBA00022692"/>
    </source>
</evidence>
<keyword evidence="5" id="KW-0029">Amino-acid transport</keyword>
<evidence type="ECO:0000256" key="2">
    <source>
        <dbReference type="ARBA" id="ARBA00009977"/>
    </source>
</evidence>
<evidence type="ECO:0000256" key="6">
    <source>
        <dbReference type="ARBA" id="ARBA00022989"/>
    </source>
</evidence>
<feature type="transmembrane region" description="Helical" evidence="9">
    <location>
        <begin position="33"/>
        <end position="57"/>
    </location>
</feature>
<dbReference type="GO" id="GO:0006865">
    <property type="term" value="P:amino acid transport"/>
    <property type="evidence" value="ECO:0007669"/>
    <property type="project" value="UniProtKB-KW"/>
</dbReference>
<name>A0A835UQR5_VANPL</name>
<evidence type="ECO:0000313" key="10">
    <source>
        <dbReference type="EMBL" id="KAG0470453.1"/>
    </source>
</evidence>